<dbReference type="SUPFAM" id="SSF57716">
    <property type="entry name" value="Glucocorticoid receptor-like (DNA-binding domain)"/>
    <property type="match status" value="1"/>
</dbReference>
<dbReference type="OrthoDB" id="10608275at2759"/>
<dbReference type="Pfam" id="PF07776">
    <property type="entry name" value="zf-AD"/>
    <property type="match status" value="1"/>
</dbReference>
<dbReference type="EMBL" id="JADBJN010000003">
    <property type="protein sequence ID" value="KAG5671350.1"/>
    <property type="molecule type" value="Genomic_DNA"/>
</dbReference>
<comment type="caution">
    <text evidence="3">The sequence shown here is derived from an EMBL/GenBank/DDBJ whole genome shotgun (WGS) entry which is preliminary data.</text>
</comment>
<protein>
    <recommendedName>
        <fullName evidence="2">ZAD domain-containing protein</fullName>
    </recommendedName>
</protein>
<feature type="region of interest" description="Disordered" evidence="1">
    <location>
        <begin position="144"/>
        <end position="179"/>
    </location>
</feature>
<dbReference type="AlphaFoldDB" id="A0A9J6BPJ6"/>
<dbReference type="Proteomes" id="UP001107558">
    <property type="component" value="Chromosome 3"/>
</dbReference>
<sequence length="390" mass="45870">MASKRFRITDTFKENICGICGCKDINQYFDVNDNFIEYYNVYYSFREILLESLDIQIDHKSGKTMEICLDCKDKVIKFYHFKRKVKEVQISLKNNTSEPKEFSKNSKKQSKIVHDIYEIIENYTEKFSVSSIRVNENGKKLIIESSSNNSDSSRSSNNGESENTKKTPSGKVRKEDAEEEQQIFINQTVQQYESDIFNEPAVMIKKEPDEEDDLLNAIRYAHAEENDYSSEGMNVGEEDSYSNTDYFTASTSHHDQLVKRPRKDVTIIQMPRIVITDEMRSSQEIIKRFQKEMFSGRIQCYNDFYDMIQLDYAEEDELYLQHSRKFSRPEFQRVKRYQVECKNCQTKLWAQVKSTFAVKRHMEMCKKKSSIKKQQLDNTNVSLQNSSSIS</sequence>
<name>A0A9J6BPJ6_POLVA</name>
<evidence type="ECO:0000313" key="3">
    <source>
        <dbReference type="EMBL" id="KAG5671350.1"/>
    </source>
</evidence>
<reference evidence="3" key="1">
    <citation type="submission" date="2021-03" db="EMBL/GenBank/DDBJ databases">
        <title>Chromosome level genome of the anhydrobiotic midge Polypedilum vanderplanki.</title>
        <authorList>
            <person name="Yoshida Y."/>
            <person name="Kikawada T."/>
            <person name="Gusev O."/>
        </authorList>
    </citation>
    <scope>NUCLEOTIDE SEQUENCE</scope>
    <source>
        <strain evidence="3">NIAS01</strain>
        <tissue evidence="3">Whole body or cell culture</tissue>
    </source>
</reference>
<organism evidence="3 4">
    <name type="scientific">Polypedilum vanderplanki</name>
    <name type="common">Sleeping chironomid midge</name>
    <dbReference type="NCBI Taxonomy" id="319348"/>
    <lineage>
        <taxon>Eukaryota</taxon>
        <taxon>Metazoa</taxon>
        <taxon>Ecdysozoa</taxon>
        <taxon>Arthropoda</taxon>
        <taxon>Hexapoda</taxon>
        <taxon>Insecta</taxon>
        <taxon>Pterygota</taxon>
        <taxon>Neoptera</taxon>
        <taxon>Endopterygota</taxon>
        <taxon>Diptera</taxon>
        <taxon>Nematocera</taxon>
        <taxon>Chironomoidea</taxon>
        <taxon>Chironomidae</taxon>
        <taxon>Chironominae</taxon>
        <taxon>Polypedilum</taxon>
        <taxon>Polypedilum</taxon>
    </lineage>
</organism>
<gene>
    <name evidence="3" type="ORF">PVAND_001552</name>
</gene>
<dbReference type="GO" id="GO:0008270">
    <property type="term" value="F:zinc ion binding"/>
    <property type="evidence" value="ECO:0007669"/>
    <property type="project" value="InterPro"/>
</dbReference>
<evidence type="ECO:0000256" key="1">
    <source>
        <dbReference type="SAM" id="MobiDB-lite"/>
    </source>
</evidence>
<dbReference type="SMART" id="SM00868">
    <property type="entry name" value="zf-AD"/>
    <property type="match status" value="1"/>
</dbReference>
<feature type="domain" description="ZAD" evidence="2">
    <location>
        <begin position="16"/>
        <end position="95"/>
    </location>
</feature>
<dbReference type="InterPro" id="IPR012934">
    <property type="entry name" value="Znf_AD"/>
</dbReference>
<dbReference type="GO" id="GO:0005634">
    <property type="term" value="C:nucleus"/>
    <property type="evidence" value="ECO:0007669"/>
    <property type="project" value="InterPro"/>
</dbReference>
<proteinExistence type="predicted"/>
<keyword evidence="4" id="KW-1185">Reference proteome</keyword>
<evidence type="ECO:0000259" key="2">
    <source>
        <dbReference type="SMART" id="SM00868"/>
    </source>
</evidence>
<evidence type="ECO:0000313" key="4">
    <source>
        <dbReference type="Proteomes" id="UP001107558"/>
    </source>
</evidence>
<accession>A0A9J6BPJ6</accession>
<feature type="compositionally biased region" description="Low complexity" evidence="1">
    <location>
        <begin position="144"/>
        <end position="161"/>
    </location>
</feature>